<dbReference type="EMBL" id="BT123645">
    <property type="protein sequence ID" value="ADE76953.1"/>
    <property type="molecule type" value="mRNA"/>
</dbReference>
<organism evidence="1">
    <name type="scientific">Picea sitchensis</name>
    <name type="common">Sitka spruce</name>
    <name type="synonym">Pinus sitchensis</name>
    <dbReference type="NCBI Taxonomy" id="3332"/>
    <lineage>
        <taxon>Eukaryota</taxon>
        <taxon>Viridiplantae</taxon>
        <taxon>Streptophyta</taxon>
        <taxon>Embryophyta</taxon>
        <taxon>Tracheophyta</taxon>
        <taxon>Spermatophyta</taxon>
        <taxon>Pinopsida</taxon>
        <taxon>Pinidae</taxon>
        <taxon>Conifers I</taxon>
        <taxon>Pinales</taxon>
        <taxon>Pinaceae</taxon>
        <taxon>Picea</taxon>
    </lineage>
</organism>
<dbReference type="PANTHER" id="PTHR35097">
    <property type="entry name" value="GDSL ESTERASE/LIPASE"/>
    <property type="match status" value="1"/>
</dbReference>
<proteinExistence type="evidence at transcript level"/>
<accession>D5ABN4</accession>
<evidence type="ECO:0000313" key="1">
    <source>
        <dbReference type="EMBL" id="ADE76953.1"/>
    </source>
</evidence>
<dbReference type="PANTHER" id="PTHR35097:SF1">
    <property type="entry name" value="GDSL ESTERASE_LIPASE"/>
    <property type="match status" value="1"/>
</dbReference>
<reference evidence="1" key="1">
    <citation type="submission" date="2010-04" db="EMBL/GenBank/DDBJ databases">
        <authorList>
            <person name="Reid K.E."/>
            <person name="Liao N."/>
            <person name="Chan S."/>
            <person name="Docking R."/>
            <person name="Taylor G."/>
            <person name="Moore R."/>
            <person name="Mayo M."/>
            <person name="Munro S."/>
            <person name="King J."/>
            <person name="Yanchuk A."/>
            <person name="Holt R."/>
            <person name="Jones S."/>
            <person name="Marra M."/>
            <person name="Ritland C.E."/>
            <person name="Ritland K."/>
            <person name="Bohlmann J."/>
        </authorList>
    </citation>
    <scope>NUCLEOTIDE SEQUENCE</scope>
    <source>
        <tissue evidence="1">Bud</tissue>
    </source>
</reference>
<dbReference type="OMA" id="IMMEHES"/>
<name>D5ABN4_PICSI</name>
<protein>
    <submittedName>
        <fullName evidence="1">Uncharacterized protein</fullName>
    </submittedName>
</protein>
<dbReference type="AlphaFoldDB" id="D5ABN4"/>
<sequence length="215" mass="23789">MHLPLNSITVLQSKTGHMEHTKSQNERKWPGPVVGNFLNKICQQAKALIRRPGSSEAIEILKRLQREAFLDLMKMRDKLEMIEKRLTHHASNNQASSLGGAKTQFKGDIKAGGAFIMMEHESSQQLCCSLDQARMKTGIEVKFTFETFFRERDLLVTECVAVQSCTSDSDVFGGPLTLSKVLYAAHINDYLSLSVVPLGAKGKDIAGSLNPLQVA</sequence>